<dbReference type="InterPro" id="IPR036179">
    <property type="entry name" value="Ig-like_dom_sf"/>
</dbReference>
<keyword evidence="13" id="KW-1185">Reference proteome</keyword>
<reference evidence="12" key="2">
    <citation type="submission" date="2025-08" db="UniProtKB">
        <authorList>
            <consortium name="Ensembl"/>
        </authorList>
    </citation>
    <scope>IDENTIFICATION</scope>
    <source>
        <strain evidence="12">Guanapo</strain>
    </source>
</reference>
<dbReference type="Pfam" id="PF08205">
    <property type="entry name" value="C2-set_2"/>
    <property type="match status" value="1"/>
</dbReference>
<dbReference type="GeneTree" id="ENSGT00940000161038"/>
<keyword evidence="10" id="KW-0732">Signal</keyword>
<feature type="signal peptide" evidence="10">
    <location>
        <begin position="1"/>
        <end position="25"/>
    </location>
</feature>
<dbReference type="InterPro" id="IPR007110">
    <property type="entry name" value="Ig-like_dom"/>
</dbReference>
<keyword evidence="4 9" id="KW-1133">Transmembrane helix</keyword>
<keyword evidence="5 9" id="KW-0472">Membrane</keyword>
<evidence type="ECO:0000256" key="7">
    <source>
        <dbReference type="ARBA" id="ARBA00023180"/>
    </source>
</evidence>
<evidence type="ECO:0000256" key="1">
    <source>
        <dbReference type="ARBA" id="ARBA00004479"/>
    </source>
</evidence>
<dbReference type="SUPFAM" id="SSF48726">
    <property type="entry name" value="Immunoglobulin"/>
    <property type="match status" value="5"/>
</dbReference>
<evidence type="ECO:0000256" key="10">
    <source>
        <dbReference type="SAM" id="SignalP"/>
    </source>
</evidence>
<dbReference type="Gene3D" id="2.60.40.10">
    <property type="entry name" value="Immunoglobulins"/>
    <property type="match status" value="5"/>
</dbReference>
<organism evidence="12 13">
    <name type="scientific">Poecilia reticulata</name>
    <name type="common">Guppy</name>
    <name type="synonym">Acanthophacelus reticulatus</name>
    <dbReference type="NCBI Taxonomy" id="8081"/>
    <lineage>
        <taxon>Eukaryota</taxon>
        <taxon>Metazoa</taxon>
        <taxon>Chordata</taxon>
        <taxon>Craniata</taxon>
        <taxon>Vertebrata</taxon>
        <taxon>Euteleostomi</taxon>
        <taxon>Actinopterygii</taxon>
        <taxon>Neopterygii</taxon>
        <taxon>Teleostei</taxon>
        <taxon>Neoteleostei</taxon>
        <taxon>Acanthomorphata</taxon>
        <taxon>Ovalentaria</taxon>
        <taxon>Atherinomorphae</taxon>
        <taxon>Cyprinodontiformes</taxon>
        <taxon>Poeciliidae</taxon>
        <taxon>Poeciliinae</taxon>
        <taxon>Poecilia</taxon>
    </lineage>
</organism>
<dbReference type="Pfam" id="PF13927">
    <property type="entry name" value="Ig_3"/>
    <property type="match status" value="2"/>
</dbReference>
<keyword evidence="8" id="KW-0393">Immunoglobulin domain</keyword>
<evidence type="ECO:0000256" key="2">
    <source>
        <dbReference type="ARBA" id="ARBA00022692"/>
    </source>
</evidence>
<comment type="subcellular location">
    <subcellularLocation>
        <location evidence="1">Membrane</location>
        <topology evidence="1">Single-pass type I membrane protein</topology>
    </subcellularLocation>
</comment>
<dbReference type="InterPro" id="IPR013783">
    <property type="entry name" value="Ig-like_fold"/>
</dbReference>
<dbReference type="SMART" id="SM00408">
    <property type="entry name" value="IGc2"/>
    <property type="match status" value="3"/>
</dbReference>
<feature type="domain" description="Ig-like" evidence="11">
    <location>
        <begin position="301"/>
        <end position="382"/>
    </location>
</feature>
<dbReference type="Ensembl" id="ENSPRET00000006916.1">
    <property type="protein sequence ID" value="ENSPREP00000006827.1"/>
    <property type="gene ID" value="ENSPREG00000004719.1"/>
</dbReference>
<feature type="chain" id="PRO_5017933190" evidence="10">
    <location>
        <begin position="26"/>
        <end position="646"/>
    </location>
</feature>
<feature type="domain" description="Ig-like" evidence="11">
    <location>
        <begin position="186"/>
        <end position="288"/>
    </location>
</feature>
<keyword evidence="6" id="KW-1015">Disulfide bond</keyword>
<accession>A0A3P9NBC5</accession>
<evidence type="ECO:0000313" key="13">
    <source>
        <dbReference type="Proteomes" id="UP000242638"/>
    </source>
</evidence>
<dbReference type="AlphaFoldDB" id="A0A3P9NBC5"/>
<dbReference type="PANTHER" id="PTHR11973:SF18">
    <property type="entry name" value="CELL SURFACE GLYCOPROTEIN MUC18"/>
    <property type="match status" value="1"/>
</dbReference>
<keyword evidence="2 9" id="KW-0812">Transmembrane</keyword>
<proteinExistence type="predicted"/>
<name>A0A3P9NBC5_POERE</name>
<dbReference type="InterPro" id="IPR003599">
    <property type="entry name" value="Ig_sub"/>
</dbReference>
<sequence length="646" mass="71280">MTGIRLGRRTPLCTLLLWIIQVCCGAVTVKVTPKVEADGGTTAKLPCTFSGTALPSFVVGWHIVSGLYTVSKYLHIRSIFTLKFLKYKAHCQRFSFLFFCLFSLNLFQEIDNQRIRVAYRTNSGERMSDPGTPLVGRVTLEEDLTLTIKSVKPSDPNKYYCQVTAGKDGSGEGETILEVFVAPQKPEIQKPSQAISVTQQFSSEVGTCEAKNGFPSPRIIWFKDNQPLPEIKDRREKTYMILSTVKETTGLYTIKNTLYMQPTKADKDSTFHCTVEYSLAGEKNKNIQKKSEPMKIDLNYPFENIMFNLFNPTVVKEGDTVTLKCETDGNPQPEFDFSKDEKNIPGADGSLILRNVKRTDSGTYKCSTYDYDSDVIEKFNTTVLTVNYIDEMSVTPAGNQIIDLGKQVQWQCKTKASKIHTVLWKKGDVVLSQDGTLSIASVAYKDAGEYVCFGGVPEVPGLTAQASVNLTVKGKPEIDTPHAGEVAKEGDELTLKCSANGFPKPQFTWSTQGKQSVSVEENKVVGSLTLKATPEIIKSGVKCEVSNEFGKDSKDFPVAVKRANTAEAEKQQEGSSAVVIAVVVCVLLLLLLVAFIYCLSKKTTICGEKDKKEAAATPVNNIVVEMKTEKANEEAGLLNKKMNTEQ</sequence>
<reference evidence="13" key="1">
    <citation type="submission" date="2013-11" db="EMBL/GenBank/DDBJ databases">
        <title>The genomic landscape of the Guanapo guppy.</title>
        <authorList>
            <person name="Kuenstner A."/>
            <person name="Dreyer C."/>
        </authorList>
    </citation>
    <scope>NUCLEOTIDE SEQUENCE</scope>
    <source>
        <strain evidence="13">Guanapo</strain>
    </source>
</reference>
<evidence type="ECO:0000256" key="5">
    <source>
        <dbReference type="ARBA" id="ARBA00023136"/>
    </source>
</evidence>
<dbReference type="InterPro" id="IPR013162">
    <property type="entry name" value="CD80_C2-set"/>
</dbReference>
<dbReference type="Proteomes" id="UP000242638">
    <property type="component" value="Unassembled WGS sequence"/>
</dbReference>
<evidence type="ECO:0000256" key="9">
    <source>
        <dbReference type="SAM" id="Phobius"/>
    </source>
</evidence>
<evidence type="ECO:0000256" key="4">
    <source>
        <dbReference type="ARBA" id="ARBA00022989"/>
    </source>
</evidence>
<feature type="domain" description="Ig-like" evidence="11">
    <location>
        <begin position="11"/>
        <end position="177"/>
    </location>
</feature>
<dbReference type="PANTHER" id="PTHR11973">
    <property type="entry name" value="CELL SURFACE GLYCOPROTEIN MUC18-RELATED"/>
    <property type="match status" value="1"/>
</dbReference>
<dbReference type="PROSITE" id="PS50835">
    <property type="entry name" value="IG_LIKE"/>
    <property type="match status" value="5"/>
</dbReference>
<evidence type="ECO:0000259" key="11">
    <source>
        <dbReference type="PROSITE" id="PS50835"/>
    </source>
</evidence>
<reference evidence="12" key="3">
    <citation type="submission" date="2025-09" db="UniProtKB">
        <authorList>
            <consortium name="Ensembl"/>
        </authorList>
    </citation>
    <scope>IDENTIFICATION</scope>
    <source>
        <strain evidence="12">Guanapo</strain>
    </source>
</reference>
<feature type="transmembrane region" description="Helical" evidence="9">
    <location>
        <begin position="577"/>
        <end position="599"/>
    </location>
</feature>
<dbReference type="InterPro" id="IPR003598">
    <property type="entry name" value="Ig_sub2"/>
</dbReference>
<keyword evidence="7" id="KW-0325">Glycoprotein</keyword>
<evidence type="ECO:0000256" key="6">
    <source>
        <dbReference type="ARBA" id="ARBA00023157"/>
    </source>
</evidence>
<protein>
    <submittedName>
        <fullName evidence="12">Basal cell adhesion molecule (Lutheran blood group)</fullName>
    </submittedName>
</protein>
<dbReference type="GO" id="GO:0005055">
    <property type="term" value="F:laminin receptor activity"/>
    <property type="evidence" value="ECO:0007669"/>
    <property type="project" value="TreeGrafter"/>
</dbReference>
<evidence type="ECO:0000313" key="12">
    <source>
        <dbReference type="Ensembl" id="ENSPREP00000006827.1"/>
    </source>
</evidence>
<evidence type="ECO:0000256" key="8">
    <source>
        <dbReference type="ARBA" id="ARBA00023319"/>
    </source>
</evidence>
<evidence type="ECO:0000256" key="3">
    <source>
        <dbReference type="ARBA" id="ARBA00022737"/>
    </source>
</evidence>
<keyword evidence="3" id="KW-0677">Repeat</keyword>
<feature type="domain" description="Ig-like" evidence="11">
    <location>
        <begin position="390"/>
        <end position="469"/>
    </location>
</feature>
<feature type="domain" description="Ig-like" evidence="11">
    <location>
        <begin position="476"/>
        <end position="559"/>
    </location>
</feature>
<dbReference type="SMART" id="SM00409">
    <property type="entry name" value="IG"/>
    <property type="match status" value="4"/>
</dbReference>
<dbReference type="Bgee" id="ENSPREG00000004719">
    <property type="expression patterns" value="Expressed in head and 1 other cell type or tissue"/>
</dbReference>
<dbReference type="OMA" id="CTVEYTM"/>
<dbReference type="GO" id="GO:0005886">
    <property type="term" value="C:plasma membrane"/>
    <property type="evidence" value="ECO:0007669"/>
    <property type="project" value="TreeGrafter"/>
</dbReference>
<dbReference type="CDD" id="cd00096">
    <property type="entry name" value="Ig"/>
    <property type="match status" value="1"/>
</dbReference>
<dbReference type="InterPro" id="IPR051116">
    <property type="entry name" value="Surface_Rcpt/Adhesion_Mol"/>
</dbReference>